<comment type="caution">
    <text evidence="2">The sequence shown here is derived from an EMBL/GenBank/DDBJ whole genome shotgun (WGS) entry which is preliminary data.</text>
</comment>
<dbReference type="RefSeq" id="WP_086573839.1">
    <property type="nucleotide sequence ID" value="NZ_JAFMOF010000005.1"/>
</dbReference>
<accession>A0A939JQ04</accession>
<evidence type="ECO:0000313" key="2">
    <source>
        <dbReference type="EMBL" id="MBO0656921.1"/>
    </source>
</evidence>
<gene>
    <name evidence="2" type="ORF">J1792_30530</name>
</gene>
<keyword evidence="3" id="KW-1185">Reference proteome</keyword>
<reference evidence="2" key="1">
    <citation type="submission" date="2021-03" db="EMBL/GenBank/DDBJ databases">
        <title>Streptomyces strains.</title>
        <authorList>
            <person name="Lund M.B."/>
            <person name="Toerring T."/>
        </authorList>
    </citation>
    <scope>NUCLEOTIDE SEQUENCE</scope>
    <source>
        <strain evidence="2">JCM 4242</strain>
    </source>
</reference>
<feature type="domain" description="DUF397" evidence="1">
    <location>
        <begin position="26"/>
        <end position="77"/>
    </location>
</feature>
<organism evidence="2 3">
    <name type="scientific">Streptomyces triculaminicus</name>
    <dbReference type="NCBI Taxonomy" id="2816232"/>
    <lineage>
        <taxon>Bacteria</taxon>
        <taxon>Bacillati</taxon>
        <taxon>Actinomycetota</taxon>
        <taxon>Actinomycetes</taxon>
        <taxon>Kitasatosporales</taxon>
        <taxon>Streptomycetaceae</taxon>
        <taxon>Streptomyces</taxon>
    </lineage>
</organism>
<dbReference type="EMBL" id="JAFMOF010000005">
    <property type="protein sequence ID" value="MBO0656921.1"/>
    <property type="molecule type" value="Genomic_DNA"/>
</dbReference>
<name>A0A939JQ04_9ACTN</name>
<protein>
    <submittedName>
        <fullName evidence="2">DUF397 domain-containing protein</fullName>
    </submittedName>
</protein>
<evidence type="ECO:0000313" key="3">
    <source>
        <dbReference type="Proteomes" id="UP000664781"/>
    </source>
</evidence>
<dbReference type="InterPro" id="IPR007278">
    <property type="entry name" value="DUF397"/>
</dbReference>
<proteinExistence type="predicted"/>
<evidence type="ECO:0000259" key="1">
    <source>
        <dbReference type="Pfam" id="PF04149"/>
    </source>
</evidence>
<dbReference type="AlphaFoldDB" id="A0A939JQ04"/>
<sequence length="90" mass="9512">MTTLIWQKSSYSEAASSCIYLAASPTWQKSSFSGEGDACLYLANAPAEAIHLRESDAPDVIVTTTPARLRPLISAIKAGTLTQAPAQTTP</sequence>
<dbReference type="Proteomes" id="UP000664781">
    <property type="component" value="Unassembled WGS sequence"/>
</dbReference>
<dbReference type="Pfam" id="PF04149">
    <property type="entry name" value="DUF397"/>
    <property type="match status" value="1"/>
</dbReference>